<dbReference type="AlphaFoldDB" id="A0A5P6VNI1"/>
<dbReference type="CDD" id="cd11386">
    <property type="entry name" value="MCP_signal"/>
    <property type="match status" value="1"/>
</dbReference>
<dbReference type="SUPFAM" id="SSF103190">
    <property type="entry name" value="Sensory domain-like"/>
    <property type="match status" value="1"/>
</dbReference>
<dbReference type="InterPro" id="IPR029151">
    <property type="entry name" value="Sensor-like_sf"/>
</dbReference>
<evidence type="ECO:0000256" key="2">
    <source>
        <dbReference type="ARBA" id="ARBA00029447"/>
    </source>
</evidence>
<keyword evidence="1 3" id="KW-0807">Transducer</keyword>
<dbReference type="InterPro" id="IPR003660">
    <property type="entry name" value="HAMP_dom"/>
</dbReference>
<dbReference type="Gene3D" id="1.10.287.950">
    <property type="entry name" value="Methyl-accepting chemotaxis protein"/>
    <property type="match status" value="1"/>
</dbReference>
<dbReference type="Proteomes" id="UP000327030">
    <property type="component" value="Chromosome 1"/>
</dbReference>
<keyword evidence="4" id="KW-1133">Transmembrane helix</keyword>
<feature type="domain" description="Methyl-accepting transducer" evidence="5">
    <location>
        <begin position="373"/>
        <end position="637"/>
    </location>
</feature>
<evidence type="ECO:0000256" key="1">
    <source>
        <dbReference type="ARBA" id="ARBA00023224"/>
    </source>
</evidence>
<dbReference type="PROSITE" id="PS50111">
    <property type="entry name" value="CHEMOTAXIS_TRANSDUC_2"/>
    <property type="match status" value="1"/>
</dbReference>
<dbReference type="Gene3D" id="3.30.450.20">
    <property type="entry name" value="PAS domain"/>
    <property type="match status" value="2"/>
</dbReference>
<dbReference type="SMART" id="SM00304">
    <property type="entry name" value="HAMP"/>
    <property type="match status" value="2"/>
</dbReference>
<feature type="transmembrane region" description="Helical" evidence="4">
    <location>
        <begin position="293"/>
        <end position="314"/>
    </location>
</feature>
<dbReference type="OrthoDB" id="9760371at2"/>
<comment type="similarity">
    <text evidence="2">Belongs to the methyl-accepting chemotaxis (MCP) protein family.</text>
</comment>
<dbReference type="Pfam" id="PF00672">
    <property type="entry name" value="HAMP"/>
    <property type="match status" value="1"/>
</dbReference>
<dbReference type="GO" id="GO:0007165">
    <property type="term" value="P:signal transduction"/>
    <property type="evidence" value="ECO:0007669"/>
    <property type="project" value="UniProtKB-KW"/>
</dbReference>
<dbReference type="Pfam" id="PF00015">
    <property type="entry name" value="MCPsignal"/>
    <property type="match status" value="1"/>
</dbReference>
<proteinExistence type="inferred from homology"/>
<evidence type="ECO:0000256" key="4">
    <source>
        <dbReference type="SAM" id="Phobius"/>
    </source>
</evidence>
<dbReference type="RefSeq" id="WP_151622721.1">
    <property type="nucleotide sequence ID" value="NZ_CP043028.1"/>
</dbReference>
<evidence type="ECO:0000313" key="7">
    <source>
        <dbReference type="EMBL" id="QFJ54225.1"/>
    </source>
</evidence>
<dbReference type="CDD" id="cd18773">
    <property type="entry name" value="PDC1_HK_sensor"/>
    <property type="match status" value="1"/>
</dbReference>
<gene>
    <name evidence="7" type="ORF">FXF36_04750</name>
</gene>
<feature type="transmembrane region" description="Helical" evidence="4">
    <location>
        <begin position="14"/>
        <end position="39"/>
    </location>
</feature>
<name>A0A5P6VNI1_PSEXY</name>
<dbReference type="InterPro" id="IPR004089">
    <property type="entry name" value="MCPsignal_dom"/>
</dbReference>
<protein>
    <submittedName>
        <fullName evidence="7">Methyl-accepting chemotaxis protein</fullName>
    </submittedName>
</protein>
<dbReference type="PANTHER" id="PTHR32089:SF112">
    <property type="entry name" value="LYSOZYME-LIKE PROTEIN-RELATED"/>
    <property type="match status" value="1"/>
</dbReference>
<organism evidence="7 8">
    <name type="scientific">Pseudobutyrivibrio xylanivorans</name>
    <dbReference type="NCBI Taxonomy" id="185007"/>
    <lineage>
        <taxon>Bacteria</taxon>
        <taxon>Bacillati</taxon>
        <taxon>Bacillota</taxon>
        <taxon>Clostridia</taxon>
        <taxon>Lachnospirales</taxon>
        <taxon>Lachnospiraceae</taxon>
        <taxon>Pseudobutyrivibrio</taxon>
    </lineage>
</organism>
<dbReference type="KEGG" id="pxv:FXF36_04750"/>
<sequence length="673" mass="71762">MAKNSSSPKKQAHISAQLLIILVPLVIVALAVVAFILAIQAKNVIEREAKKDLLHETMANANSIETTAQGIMVYYDGIADIIETSTYEEDSEIVIDLALSMKKYEGIITDAYIGLSNKQFFDGSGWTPDAGYDPTSRAWYQSGESSAAMHIGPPSLDLTTGAMVAIGSRSITLKDGRKGVMSIDITLGRLSEQVSGYTPGETGSCICFDGTTILGSVESEYVGTDVSEHTDDTFLQSISSAVVAGTTDTVVPMKGNDGKAYYVAITPIEGTSWTLVSYVKTADVLSDLRKFELISIIVATIILFVLVVILQLVITKLVAHPVRNLTDSILKIASGDFTVEIPEGGSNEIGTMNNNMHDYVEKMRHTLKEIKTTTEQLASEANYSKDVSGDLNRQADEQASAMQQIQHTMDDMSAAVGDLAENATSLAQQVSDLTQQSETTKATMEDLVTTAQEGQRDMNAVQSGMTSVAESMREMNEVVRNVDASAKQIDSIVDMINSISSQTNLLSLNASIEAARAGEAGRGFAVVADEIGALAQNSAESTRQISEIIKEITAQIAELSAKAEANVEEINTSMESVNTAGETFEKIFKSLDEASETVGEMISKIGSVDEIATSMAAISEEQSASTEEVSSTATVLAEGAEAVAENSRGVDSSATAVSDSSIKIEDLINIFKV</sequence>
<dbReference type="GO" id="GO:0016020">
    <property type="term" value="C:membrane"/>
    <property type="evidence" value="ECO:0007669"/>
    <property type="project" value="InterPro"/>
</dbReference>
<dbReference type="SUPFAM" id="SSF58104">
    <property type="entry name" value="Methyl-accepting chemotaxis protein (MCP) signaling domain"/>
    <property type="match status" value="1"/>
</dbReference>
<feature type="domain" description="HAMP" evidence="6">
    <location>
        <begin position="316"/>
        <end position="368"/>
    </location>
</feature>
<dbReference type="PANTHER" id="PTHR32089">
    <property type="entry name" value="METHYL-ACCEPTING CHEMOTAXIS PROTEIN MCPB"/>
    <property type="match status" value="1"/>
</dbReference>
<keyword evidence="4" id="KW-0812">Transmembrane</keyword>
<evidence type="ECO:0000259" key="5">
    <source>
        <dbReference type="PROSITE" id="PS50111"/>
    </source>
</evidence>
<evidence type="ECO:0000259" key="6">
    <source>
        <dbReference type="PROSITE" id="PS50885"/>
    </source>
</evidence>
<dbReference type="PROSITE" id="PS50885">
    <property type="entry name" value="HAMP"/>
    <property type="match status" value="1"/>
</dbReference>
<dbReference type="CDD" id="cd06225">
    <property type="entry name" value="HAMP"/>
    <property type="match status" value="1"/>
</dbReference>
<dbReference type="EMBL" id="CP043028">
    <property type="protein sequence ID" value="QFJ54225.1"/>
    <property type="molecule type" value="Genomic_DNA"/>
</dbReference>
<evidence type="ECO:0000313" key="8">
    <source>
        <dbReference type="Proteomes" id="UP000327030"/>
    </source>
</evidence>
<dbReference type="SMART" id="SM00283">
    <property type="entry name" value="MA"/>
    <property type="match status" value="1"/>
</dbReference>
<keyword evidence="4" id="KW-0472">Membrane</keyword>
<reference evidence="8" key="1">
    <citation type="submission" date="2019-08" db="EMBL/GenBank/DDBJ databases">
        <title>Complete Genome Sequence of the Polysaccharide-Degrading Rumen Bacterium Pseudobutyrivibrio xylanivorans MA3014.</title>
        <authorList>
            <person name="Palevich N."/>
            <person name="Maclean P.H."/>
            <person name="Kelly W.J."/>
            <person name="Leahy S.C."/>
            <person name="Rakonjac J."/>
            <person name="Attwood G.T."/>
        </authorList>
    </citation>
    <scope>NUCLEOTIDE SEQUENCE [LARGE SCALE GENOMIC DNA]</scope>
    <source>
        <strain evidence="8">MA3014</strain>
    </source>
</reference>
<accession>A0A5P6VNI1</accession>
<evidence type="ECO:0000256" key="3">
    <source>
        <dbReference type="PROSITE-ProRule" id="PRU00284"/>
    </source>
</evidence>